<evidence type="ECO:0000313" key="6">
    <source>
        <dbReference type="EMBL" id="SPW23914.1"/>
    </source>
</evidence>
<dbReference type="EC" id="5.4.99.62" evidence="2"/>
<dbReference type="GO" id="GO:0019303">
    <property type="term" value="P:D-ribose catabolic process"/>
    <property type="evidence" value="ECO:0007669"/>
    <property type="project" value="TreeGrafter"/>
</dbReference>
<dbReference type="SUPFAM" id="SSF102546">
    <property type="entry name" value="RbsD-like"/>
    <property type="match status" value="1"/>
</dbReference>
<evidence type="ECO:0000256" key="4">
    <source>
        <dbReference type="ARBA" id="ARBA00023235"/>
    </source>
</evidence>
<organism evidence="6 7">
    <name type="scientific">Corynebacterium matruchotii</name>
    <dbReference type="NCBI Taxonomy" id="43768"/>
    <lineage>
        <taxon>Bacteria</taxon>
        <taxon>Bacillati</taxon>
        <taxon>Actinomycetota</taxon>
        <taxon>Actinomycetes</taxon>
        <taxon>Mycobacteriales</taxon>
        <taxon>Corynebacteriaceae</taxon>
        <taxon>Corynebacterium</taxon>
    </lineage>
</organism>
<evidence type="ECO:0000256" key="1">
    <source>
        <dbReference type="ARBA" id="ARBA00000223"/>
    </source>
</evidence>
<dbReference type="AlphaFoldDB" id="A0A3S4ZMN8"/>
<evidence type="ECO:0000313" key="7">
    <source>
        <dbReference type="Proteomes" id="UP000249886"/>
    </source>
</evidence>
<comment type="catalytic activity">
    <reaction evidence="1">
        <text>beta-D-ribopyranose = beta-D-ribofuranose</text>
        <dbReference type="Rhea" id="RHEA:25432"/>
        <dbReference type="ChEBI" id="CHEBI:27476"/>
        <dbReference type="ChEBI" id="CHEBI:47002"/>
        <dbReference type="EC" id="5.4.99.62"/>
    </reaction>
</comment>
<dbReference type="EMBL" id="UARK01000001">
    <property type="protein sequence ID" value="SPW23914.1"/>
    <property type="molecule type" value="Genomic_DNA"/>
</dbReference>
<evidence type="ECO:0000256" key="5">
    <source>
        <dbReference type="ARBA" id="ARBA00023277"/>
    </source>
</evidence>
<name>A0A3S4ZMN8_9CORY</name>
<dbReference type="Gene3D" id="3.40.1650.10">
    <property type="entry name" value="RbsD-like domain"/>
    <property type="match status" value="1"/>
</dbReference>
<keyword evidence="4 6" id="KW-0413">Isomerase</keyword>
<reference evidence="6 7" key="1">
    <citation type="submission" date="2018-06" db="EMBL/GenBank/DDBJ databases">
        <authorList>
            <consortium name="Pathogen Informatics"/>
            <person name="Doyle S."/>
        </authorList>
    </citation>
    <scope>NUCLEOTIDE SEQUENCE [LARGE SCALE GENOMIC DNA]</scope>
    <source>
        <strain evidence="6 7">NCTC10254</strain>
    </source>
</reference>
<dbReference type="Proteomes" id="UP000249886">
    <property type="component" value="Unassembled WGS sequence"/>
</dbReference>
<dbReference type="GO" id="GO:0005829">
    <property type="term" value="C:cytosol"/>
    <property type="evidence" value="ECO:0007669"/>
    <property type="project" value="TreeGrafter"/>
</dbReference>
<accession>A0A3S4ZMN8</accession>
<evidence type="ECO:0000256" key="3">
    <source>
        <dbReference type="ARBA" id="ARBA00022490"/>
    </source>
</evidence>
<comment type="caution">
    <text evidence="6">The sequence shown here is derived from an EMBL/GenBank/DDBJ whole genome shotgun (WGS) entry which is preliminary data.</text>
</comment>
<dbReference type="NCBIfam" id="NF008761">
    <property type="entry name" value="PRK11797.1"/>
    <property type="match status" value="1"/>
</dbReference>
<dbReference type="GO" id="GO:0016872">
    <property type="term" value="F:intramolecular lyase activity"/>
    <property type="evidence" value="ECO:0007669"/>
    <property type="project" value="InterPro"/>
</dbReference>
<sequence>MKRDGLLNPQLNQAIARLGHTDTFAICDCGLPLPPQARIIDLTLIHGVPSFEQVAEAILKEVVIEKVTIATQTPDVIINTLPADAPITKIDHEDFKKQINDCTFVVRTGSTTPYANAIYYCGVSF</sequence>
<proteinExistence type="predicted"/>
<dbReference type="GeneID" id="84573271"/>
<dbReference type="RefSeq" id="WP_005519979.1">
    <property type="nucleotide sequence ID" value="NZ_CAUOLB010000011.1"/>
</dbReference>
<dbReference type="InterPro" id="IPR023064">
    <property type="entry name" value="D-ribose_pyranase"/>
</dbReference>
<evidence type="ECO:0000256" key="2">
    <source>
        <dbReference type="ARBA" id="ARBA00012862"/>
    </source>
</evidence>
<dbReference type="GO" id="GO:0048029">
    <property type="term" value="F:monosaccharide binding"/>
    <property type="evidence" value="ECO:0007669"/>
    <property type="project" value="InterPro"/>
</dbReference>
<dbReference type="GO" id="GO:0062193">
    <property type="term" value="F:D-ribose pyranase activity"/>
    <property type="evidence" value="ECO:0007669"/>
    <property type="project" value="UniProtKB-EC"/>
</dbReference>
<gene>
    <name evidence="6" type="primary">rbsD</name>
    <name evidence="6" type="ORF">NCTC10254_00278</name>
</gene>
<keyword evidence="5" id="KW-0119">Carbohydrate metabolism</keyword>
<protein>
    <recommendedName>
        <fullName evidence="2">D-ribose pyranase</fullName>
        <ecNumber evidence="2">5.4.99.62</ecNumber>
    </recommendedName>
</protein>
<dbReference type="InterPro" id="IPR023750">
    <property type="entry name" value="RbsD-like_sf"/>
</dbReference>
<dbReference type="InterPro" id="IPR007721">
    <property type="entry name" value="RbsD_FucU"/>
</dbReference>
<dbReference type="PANTHER" id="PTHR37831">
    <property type="entry name" value="D-RIBOSE PYRANASE"/>
    <property type="match status" value="1"/>
</dbReference>
<keyword evidence="3" id="KW-0963">Cytoplasm</keyword>
<dbReference type="PANTHER" id="PTHR37831:SF1">
    <property type="entry name" value="D-RIBOSE PYRANASE"/>
    <property type="match status" value="1"/>
</dbReference>
<dbReference type="Pfam" id="PF05025">
    <property type="entry name" value="RbsD_FucU"/>
    <property type="match status" value="1"/>
</dbReference>